<dbReference type="SUPFAM" id="SSF109709">
    <property type="entry name" value="KorB DNA-binding domain-like"/>
    <property type="match status" value="1"/>
</dbReference>
<feature type="region of interest" description="Disordered" evidence="1">
    <location>
        <begin position="1"/>
        <end position="47"/>
    </location>
</feature>
<evidence type="ECO:0000256" key="1">
    <source>
        <dbReference type="SAM" id="MobiDB-lite"/>
    </source>
</evidence>
<dbReference type="RefSeq" id="WP_121250451.1">
    <property type="nucleotide sequence ID" value="NZ_RBIL01000001.1"/>
</dbReference>
<accession>A0A660LEU1</accession>
<dbReference type="InterPro" id="IPR036086">
    <property type="entry name" value="ParB/Sulfiredoxin_sf"/>
</dbReference>
<evidence type="ECO:0000259" key="2">
    <source>
        <dbReference type="SMART" id="SM00470"/>
    </source>
</evidence>
<dbReference type="SMART" id="SM00470">
    <property type="entry name" value="ParB"/>
    <property type="match status" value="1"/>
</dbReference>
<dbReference type="Proteomes" id="UP000278962">
    <property type="component" value="Unassembled WGS sequence"/>
</dbReference>
<dbReference type="GO" id="GO:0005694">
    <property type="term" value="C:chromosome"/>
    <property type="evidence" value="ECO:0007669"/>
    <property type="project" value="TreeGrafter"/>
</dbReference>
<feature type="compositionally biased region" description="Basic and acidic residues" evidence="1">
    <location>
        <begin position="1"/>
        <end position="36"/>
    </location>
</feature>
<feature type="compositionally biased region" description="Basic and acidic residues" evidence="1">
    <location>
        <begin position="269"/>
        <end position="281"/>
    </location>
</feature>
<dbReference type="Gene3D" id="1.10.10.2830">
    <property type="match status" value="1"/>
</dbReference>
<dbReference type="OrthoDB" id="3176965at2"/>
<dbReference type="Gene3D" id="3.90.1530.30">
    <property type="match status" value="1"/>
</dbReference>
<feature type="domain" description="ParB-like N-terminal" evidence="2">
    <location>
        <begin position="48"/>
        <end position="144"/>
    </location>
</feature>
<comment type="caution">
    <text evidence="3">The sequence shown here is derived from an EMBL/GenBank/DDBJ whole genome shotgun (WGS) entry which is preliminary data.</text>
</comment>
<dbReference type="EMBL" id="RBIL01000001">
    <property type="protein sequence ID" value="RKQ92725.1"/>
    <property type="molecule type" value="Genomic_DNA"/>
</dbReference>
<evidence type="ECO:0000313" key="4">
    <source>
        <dbReference type="Proteomes" id="UP000278962"/>
    </source>
</evidence>
<protein>
    <submittedName>
        <fullName evidence="3">ParB/RepB/Spo0J family partition protein</fullName>
    </submittedName>
</protein>
<dbReference type="GO" id="GO:0007059">
    <property type="term" value="P:chromosome segregation"/>
    <property type="evidence" value="ECO:0007669"/>
    <property type="project" value="TreeGrafter"/>
</dbReference>
<feature type="compositionally biased region" description="Acidic residues" evidence="1">
    <location>
        <begin position="282"/>
        <end position="291"/>
    </location>
</feature>
<dbReference type="InterPro" id="IPR050336">
    <property type="entry name" value="Chromosome_partition/occlusion"/>
</dbReference>
<sequence length="379" mass="42244">MSVDKLQEAEEHVAQMREEAQRTEREARREELRRPPLGDTAGKPHKGITAPLSQVRAMANMRTGALEDIHELAVSIRETGLLHPPLVRETGEESHPYELLAGQRRFAAMKLLDEAEEPREDWRFTLVDGISTREALTMQFAENFHQSKPEPVQFARAVRLIMKEDPSLTAAEVSRIVGAPVDWTRKSLKLLDLPESILASVERGDLSFTTADFVRRQVARGAVTEEKAEELVSDHAAGEINTTELKFGAGYVPPPPDNYAEISDRLDAARREAAKPQPREERDEDWSDEDSGSERSEPAVATPVSVRINDEPIGRGGPTDAELDAFVLGAFLHHSAAPRTKKLLRITGEADAHEYARSLRPHERLPALRSFAREAIDAI</sequence>
<dbReference type="PANTHER" id="PTHR33375:SF1">
    <property type="entry name" value="CHROMOSOME-PARTITIONING PROTEIN PARB-RELATED"/>
    <property type="match status" value="1"/>
</dbReference>
<dbReference type="SUPFAM" id="SSF110849">
    <property type="entry name" value="ParB/Sulfiredoxin"/>
    <property type="match status" value="1"/>
</dbReference>
<name>A0A660LEU1_9ACTN</name>
<gene>
    <name evidence="3" type="ORF">C8N24_2578</name>
</gene>
<dbReference type="Pfam" id="PF02195">
    <property type="entry name" value="ParB_N"/>
    <property type="match status" value="1"/>
</dbReference>
<proteinExistence type="predicted"/>
<dbReference type="PANTHER" id="PTHR33375">
    <property type="entry name" value="CHROMOSOME-PARTITIONING PROTEIN PARB-RELATED"/>
    <property type="match status" value="1"/>
</dbReference>
<feature type="region of interest" description="Disordered" evidence="1">
    <location>
        <begin position="269"/>
        <end position="313"/>
    </location>
</feature>
<evidence type="ECO:0000313" key="3">
    <source>
        <dbReference type="EMBL" id="RKQ92725.1"/>
    </source>
</evidence>
<organism evidence="3 4">
    <name type="scientific">Solirubrobacter pauli</name>
    <dbReference type="NCBI Taxonomy" id="166793"/>
    <lineage>
        <taxon>Bacteria</taxon>
        <taxon>Bacillati</taxon>
        <taxon>Actinomycetota</taxon>
        <taxon>Thermoleophilia</taxon>
        <taxon>Solirubrobacterales</taxon>
        <taxon>Solirubrobacteraceae</taxon>
        <taxon>Solirubrobacter</taxon>
    </lineage>
</organism>
<reference evidence="3 4" key="1">
    <citation type="submission" date="2018-10" db="EMBL/GenBank/DDBJ databases">
        <title>Genomic Encyclopedia of Archaeal and Bacterial Type Strains, Phase II (KMG-II): from individual species to whole genera.</title>
        <authorList>
            <person name="Goeker M."/>
        </authorList>
    </citation>
    <scope>NUCLEOTIDE SEQUENCE [LARGE SCALE GENOMIC DNA]</scope>
    <source>
        <strain evidence="3 4">DSM 14954</strain>
    </source>
</reference>
<keyword evidence="4" id="KW-1185">Reference proteome</keyword>
<dbReference type="InterPro" id="IPR003115">
    <property type="entry name" value="ParB_N"/>
</dbReference>
<dbReference type="AlphaFoldDB" id="A0A660LEU1"/>